<dbReference type="EMBL" id="BSXS01000056">
    <property type="protein sequence ID" value="GME70556.1"/>
    <property type="molecule type" value="Genomic_DNA"/>
</dbReference>
<reference evidence="1" key="1">
    <citation type="submission" date="2023-04" db="EMBL/GenBank/DDBJ databases">
        <title>Ambrosiozyma monospora NBRC 10751.</title>
        <authorList>
            <person name="Ichikawa N."/>
            <person name="Sato H."/>
            <person name="Tonouchi N."/>
        </authorList>
    </citation>
    <scope>NUCLEOTIDE SEQUENCE</scope>
    <source>
        <strain evidence="1">NBRC 10751</strain>
    </source>
</reference>
<evidence type="ECO:0000313" key="2">
    <source>
        <dbReference type="Proteomes" id="UP001165064"/>
    </source>
</evidence>
<gene>
    <name evidence="1" type="ORF">Amon02_000024100</name>
</gene>
<accession>A0ACB5SRA3</accession>
<organism evidence="1 2">
    <name type="scientific">Ambrosiozyma monospora</name>
    <name type="common">Yeast</name>
    <name type="synonym">Endomycopsis monosporus</name>
    <dbReference type="NCBI Taxonomy" id="43982"/>
    <lineage>
        <taxon>Eukaryota</taxon>
        <taxon>Fungi</taxon>
        <taxon>Dikarya</taxon>
        <taxon>Ascomycota</taxon>
        <taxon>Saccharomycotina</taxon>
        <taxon>Pichiomycetes</taxon>
        <taxon>Pichiales</taxon>
        <taxon>Pichiaceae</taxon>
        <taxon>Ambrosiozyma</taxon>
    </lineage>
</organism>
<proteinExistence type="predicted"/>
<evidence type="ECO:0000313" key="1">
    <source>
        <dbReference type="EMBL" id="GME70556.1"/>
    </source>
</evidence>
<sequence>MKKPFSGSKKKKNNSGLVLTVSIFSAHDLVPSPTGQESLIKCNPKCYIKLPPDTLQKTNKVKSSTSPLFNSTVKLPLKNPRKHSSKKKNKNPHDSYLVLSISIWDKKGTKKSYLGELRLSVLDLLKQLSQSPQFEIPYTKYKLYSSASEKRFVTGSINAKFTLSGFERDLKRSTNAYASSASLSSAAISPALASTAKTSSQTNLPPQITIEHHVSSTSTENSNPDEDDEYDEEEDEGNVIPLSSSISDAVAVYITKLEEYLASQESAGNNPLSLLTLDEQGFYANEQDSADPLADEMDHISLNSEDEDDEEEKNPHLVTPPKNKQLSLLIHDGSGSASASGDMYSSLDEGGTTSAFSSQVSLPEQLLTQSTEVSEQKKRFQKLRRNKNKGTSSGNVSAYESSVDNLASISAPGSAGTDGSTSSGSGKRKYLFKNRSDVVGVLFLEIISASDLPPFKNSTRTGFDMDPFVVISFGTKVFRTSWRKHTLNPVFNERLIFEVLEHQTGFDLTFSILDRDLITDNDRVCDKVININELISRDSLDEKPDFKVLSRMEEQDPVYKRKIFGKNPRRLVSNNDYTQELKTIEIKMDLIEDKIKKKNKSKLDKEPKLKIRAKFEPYSLLRRKLFSQLLIKFQNDESSQDMDVIELSTFLQLIGSNLTDEEVSKFWQKQGKNAWVGDKLSFDEIVDEFEAFYDNPEDTTPDSQKHIIQLQCCPSCGSKGESKNDSDIIRHLAICCSKDWSSVTKIIEPSYTTSDSATRQWYSKAFVKLAYGKVELGSNNANILVQDRETGIMLEEKMSVYVRLGIKLLYRSFKTNRNSERVKSILKSQSFKQGAKFDDPASASRIESFVKFYSLDLDECLFSDISHYGSFNEFFYRKLKPGARPIDAPNDNKVITSGADCRLSVFPSIEVSKKLWIKGKTFTVDKLLGPQFDSSKFINGSIVIFRLAPQDYHRFHSSVDGTIKKIHKIEGEYYTVNPMAIRSSLDVYGENVRVIIEITTESLGTVMMVCVGAMMVGSTVLTVKEGDHIKKGDEVGYFKFGGSTVLLLFESGKIVFDNDVLENSTQKGVETLVRVGMSIGHAPDRAQFKRARKYSLDIDDEEEKNRIIRTVTRTVTGSYPGEETEDEKKYPSWEVQNLDIDDAFKFEIEEQKYDPN</sequence>
<dbReference type="Proteomes" id="UP001165064">
    <property type="component" value="Unassembled WGS sequence"/>
</dbReference>
<keyword evidence="2" id="KW-1185">Reference proteome</keyword>
<protein>
    <submittedName>
        <fullName evidence="1">Unnamed protein product</fullName>
    </submittedName>
</protein>
<name>A0ACB5SRA3_AMBMO</name>
<comment type="caution">
    <text evidence="1">The sequence shown here is derived from an EMBL/GenBank/DDBJ whole genome shotgun (WGS) entry which is preliminary data.</text>
</comment>